<gene>
    <name evidence="1" type="ORF">FGO68_gene11363</name>
</gene>
<dbReference type="AlphaFoldDB" id="A0A8J8NBS6"/>
<proteinExistence type="predicted"/>
<dbReference type="Gene3D" id="2.60.120.380">
    <property type="match status" value="2"/>
</dbReference>
<keyword evidence="2" id="KW-1185">Reference proteome</keyword>
<organism evidence="1 2">
    <name type="scientific">Halteria grandinella</name>
    <dbReference type="NCBI Taxonomy" id="5974"/>
    <lineage>
        <taxon>Eukaryota</taxon>
        <taxon>Sar</taxon>
        <taxon>Alveolata</taxon>
        <taxon>Ciliophora</taxon>
        <taxon>Intramacronucleata</taxon>
        <taxon>Spirotrichea</taxon>
        <taxon>Stichotrichia</taxon>
        <taxon>Sporadotrichida</taxon>
        <taxon>Halteriidae</taxon>
        <taxon>Halteria</taxon>
    </lineage>
</organism>
<evidence type="ECO:0000313" key="2">
    <source>
        <dbReference type="Proteomes" id="UP000785679"/>
    </source>
</evidence>
<name>A0A8J8NBS6_HALGN</name>
<evidence type="ECO:0000313" key="1">
    <source>
        <dbReference type="EMBL" id="TNV71560.1"/>
    </source>
</evidence>
<protein>
    <recommendedName>
        <fullName evidence="3">Peptidase C-terminal archaeal/bacterial domain-containing protein</fullName>
    </recommendedName>
</protein>
<evidence type="ECO:0008006" key="3">
    <source>
        <dbReference type="Google" id="ProtNLM"/>
    </source>
</evidence>
<dbReference type="EMBL" id="RRYP01029755">
    <property type="protein sequence ID" value="TNV71560.1"/>
    <property type="molecule type" value="Genomic_DNA"/>
</dbReference>
<sequence>MRYSPFGISTVVLVIFGLYPGMISGSSFASSAPVITTVFPQGLTAGKSTEVEILGTGLEAVDSLISDIPGFVADRIGDHKFRIEVPKTTRPGYYDLSAFGRSGISAPVPFVVGRLESVVELSESAGRQLRIPLDVSIDGRILVSGEIDRFAFEIPKGQRVVFECIADRIDSKLRAVLSLHDESGRRIAVNRGYFGVDPRIEWTATESGRFELRIHDLTYGGGQGFVYRIDVITGDQPLFALPCQIPVGKDSKIDVFGRFSNSDASRESEAHGDSKLDRVAIEISRDLAQTNSSVPMRRSISQSVIDFTNVELPGTNRPFPIGVGDIEARVIADSNGSPSKAVEIECPGDVCGSFATGSNQRWFALNARQGESFWFEIYSERLGTPTDLQLGIYDSAGESELTSFSDVHDLPESTLPTGHSDPEGRWTAPKDGRFLIALRETKNGLDPDPRKVYLLSVRRDVPDFRVIAIPSAGSINIESGGRTAIELIALRKRGFSGPIRVFPERLPAGMSCPEIWIGPNTDRAILTVSGDSSLSGRLHELDLVSEANGVGRHAVPTATSSLGSGPVIRGRLVSKSFVAVTGKAALRVEADSKRPFAHPLYGTMVPSHSLGGFVDVAVRIDRRDPSFESPVRLRLDGLPPQLGGSSVELRPGTNEGWLSLALPSTLAPGPYSFVVRAETTVTGSDPSKPDAVVAFSEPLTIEVRPAAFRVEIDPFTVRKVKRGENFKIRYTVRRQNGFIGKVHTELAIPGVVTNVPGVRGRGETFVGQTEEGSINVVIDPNAPLGRVQFARLLTVGVVEDEAIHQGAEFLELEIVE</sequence>
<comment type="caution">
    <text evidence="1">The sequence shown here is derived from an EMBL/GenBank/DDBJ whole genome shotgun (WGS) entry which is preliminary data.</text>
</comment>
<accession>A0A8J8NBS6</accession>
<reference evidence="1" key="1">
    <citation type="submission" date="2019-06" db="EMBL/GenBank/DDBJ databases">
        <authorList>
            <person name="Zheng W."/>
        </authorList>
    </citation>
    <scope>NUCLEOTIDE SEQUENCE</scope>
    <source>
        <strain evidence="1">QDHG01</strain>
    </source>
</reference>
<dbReference type="Proteomes" id="UP000785679">
    <property type="component" value="Unassembled WGS sequence"/>
</dbReference>